<evidence type="ECO:0000256" key="3">
    <source>
        <dbReference type="ARBA" id="ARBA00011643"/>
    </source>
</evidence>
<dbReference type="EC" id="2.7.4.-" evidence="11"/>
<feature type="region of interest" description="Important for the catalytic mechanism of both phosphorylation and dephosphorylation" evidence="11">
    <location>
        <begin position="209"/>
        <end position="218"/>
    </location>
</feature>
<dbReference type="PANTHER" id="PTHR30305">
    <property type="entry name" value="PROTEIN YJDM-RELATED"/>
    <property type="match status" value="1"/>
</dbReference>
<dbReference type="Gene3D" id="3.40.50.300">
    <property type="entry name" value="P-loop containing nucleotide triphosphate hydrolases"/>
    <property type="match status" value="1"/>
</dbReference>
<dbReference type="Pfam" id="PF07475">
    <property type="entry name" value="Hpr_kinase_C"/>
    <property type="match status" value="1"/>
</dbReference>
<reference evidence="14 15" key="1">
    <citation type="submission" date="2016-10" db="EMBL/GenBank/DDBJ databases">
        <authorList>
            <person name="de Groot N.N."/>
        </authorList>
    </citation>
    <scope>NUCLEOTIDE SEQUENCE [LARGE SCALE GENOMIC DNA]</scope>
    <source>
        <strain evidence="14 15">DSM 15123</strain>
    </source>
</reference>
<evidence type="ECO:0000256" key="1">
    <source>
        <dbReference type="ARBA" id="ARBA00001120"/>
    </source>
</evidence>
<feature type="active site" evidence="11">
    <location>
        <position position="167"/>
    </location>
</feature>
<evidence type="ECO:0000256" key="10">
    <source>
        <dbReference type="ARBA" id="ARBA00047657"/>
    </source>
</evidence>
<accession>A0A1H8IMC2</accession>
<gene>
    <name evidence="11" type="primary">hprK</name>
    <name evidence="14" type="ORF">SAMN02745977_01811</name>
</gene>
<evidence type="ECO:0000256" key="11">
    <source>
        <dbReference type="HAMAP-Rule" id="MF_01249"/>
    </source>
</evidence>
<feature type="active site" evidence="11">
    <location>
        <position position="252"/>
    </location>
</feature>
<comment type="catalytic activity">
    <reaction evidence="1 11">
        <text>[HPr protein]-L-serine + ATP = [HPr protein]-O-phospho-L-serine + ADP + H(+)</text>
        <dbReference type="Rhea" id="RHEA:46600"/>
        <dbReference type="Rhea" id="RHEA-COMP:11602"/>
        <dbReference type="Rhea" id="RHEA-COMP:11603"/>
        <dbReference type="ChEBI" id="CHEBI:15378"/>
        <dbReference type="ChEBI" id="CHEBI:29999"/>
        <dbReference type="ChEBI" id="CHEBI:30616"/>
        <dbReference type="ChEBI" id="CHEBI:83421"/>
        <dbReference type="ChEBI" id="CHEBI:456216"/>
    </reaction>
</comment>
<dbReference type="GO" id="GO:0005524">
    <property type="term" value="F:ATP binding"/>
    <property type="evidence" value="ECO:0007669"/>
    <property type="project" value="UniProtKB-UniRule"/>
</dbReference>
<evidence type="ECO:0000313" key="15">
    <source>
        <dbReference type="Proteomes" id="UP000199531"/>
    </source>
</evidence>
<dbReference type="SUPFAM" id="SSF53795">
    <property type="entry name" value="PEP carboxykinase-like"/>
    <property type="match status" value="1"/>
</dbReference>
<name>A0A1H8IMC2_9BURK</name>
<evidence type="ECO:0000256" key="8">
    <source>
        <dbReference type="ARBA" id="ARBA00022840"/>
    </source>
</evidence>
<dbReference type="EC" id="2.7.11.-" evidence="11"/>
<evidence type="ECO:0000256" key="7">
    <source>
        <dbReference type="ARBA" id="ARBA00022777"/>
    </source>
</evidence>
<feature type="binding site" evidence="11">
    <location>
        <begin position="161"/>
        <end position="168"/>
    </location>
    <ligand>
        <name>ATP</name>
        <dbReference type="ChEBI" id="CHEBI:30616"/>
    </ligand>
</feature>
<dbReference type="Pfam" id="PF02603">
    <property type="entry name" value="Hpr_kinase_N"/>
    <property type="match status" value="1"/>
</dbReference>
<evidence type="ECO:0000256" key="4">
    <source>
        <dbReference type="ARBA" id="ARBA00022527"/>
    </source>
</evidence>
<keyword evidence="9 11" id="KW-0511">Multifunctional enzyme</keyword>
<dbReference type="STRING" id="1121117.SAMN02745977_01811"/>
<feature type="domain" description="HPr(Ser) kinase/phosphorylase N-terminal" evidence="12">
    <location>
        <begin position="9"/>
        <end position="135"/>
    </location>
</feature>
<keyword evidence="11" id="KW-0479">Metal-binding</keyword>
<dbReference type="InterPro" id="IPR003755">
    <property type="entry name" value="HPr(Ser)_kin/Pase"/>
</dbReference>
<evidence type="ECO:0000256" key="5">
    <source>
        <dbReference type="ARBA" id="ARBA00022679"/>
    </source>
</evidence>
<dbReference type="CDD" id="cd01918">
    <property type="entry name" value="HprK_C"/>
    <property type="match status" value="1"/>
</dbReference>
<dbReference type="GO" id="GO:0000287">
    <property type="term" value="F:magnesium ion binding"/>
    <property type="evidence" value="ECO:0007669"/>
    <property type="project" value="UniProtKB-UniRule"/>
</dbReference>
<proteinExistence type="inferred from homology"/>
<feature type="binding site" evidence="11">
    <location>
        <position position="168"/>
    </location>
    <ligand>
        <name>Mg(2+)</name>
        <dbReference type="ChEBI" id="CHEBI:18420"/>
    </ligand>
</feature>
<evidence type="ECO:0000313" key="14">
    <source>
        <dbReference type="EMBL" id="SEN69539.1"/>
    </source>
</evidence>
<dbReference type="GO" id="GO:0004674">
    <property type="term" value="F:protein serine/threonine kinase activity"/>
    <property type="evidence" value="ECO:0007669"/>
    <property type="project" value="UniProtKB-KW"/>
</dbReference>
<dbReference type="InterPro" id="IPR027417">
    <property type="entry name" value="P-loop_NTPase"/>
</dbReference>
<sequence>MKHTVISADVLFEDFRTTLRWQWLAGLGASERRFEEVAVMEAASGADLVGYLNYIHPYRVQVLGEREVHYVTKATPEDVARRIARIVTLEPPVLIVADGQTPPEALLQMCERAQIPLFATDERAAYVIDLLRTYLSKHFANRDTMHGVFLDILGLGVLITGESGLGKSELGLELITRGNGLVADDAVDFYRINQTTIEGRCPELLQNLMEVRGIGLLDIRAIFGEIAVRRRMRLRLIVHLVRKETLERDYERMPTEPLYQDVLGVPIRKAVIQVVVGRNIAVLVEAAVRSTILELRGINTYEEFAARQRAAMLSGFQDD</sequence>
<dbReference type="GO" id="GO:0006109">
    <property type="term" value="P:regulation of carbohydrate metabolic process"/>
    <property type="evidence" value="ECO:0007669"/>
    <property type="project" value="UniProtKB-UniRule"/>
</dbReference>
<feature type="active site" description="Proton acceptor; for phosphorylation activity. Proton donor; for dephosphorylation activity" evidence="11">
    <location>
        <position position="185"/>
    </location>
</feature>
<comment type="subunit">
    <text evidence="3 11">Homohexamer.</text>
</comment>
<dbReference type="GO" id="GO:0004712">
    <property type="term" value="F:protein serine/threonine/tyrosine kinase activity"/>
    <property type="evidence" value="ECO:0007669"/>
    <property type="project" value="UniProtKB-UniRule"/>
</dbReference>
<keyword evidence="5 11" id="KW-0808">Transferase</keyword>
<protein>
    <recommendedName>
        <fullName evidence="11">HPr kinase/phosphorylase</fullName>
        <shortName evidence="11">HPrK/P</shortName>
        <ecNumber evidence="11">2.7.11.-</ecNumber>
        <ecNumber evidence="11">2.7.4.-</ecNumber>
    </recommendedName>
    <alternativeName>
        <fullName evidence="11">HPr(Ser) kinase/phosphorylase</fullName>
    </alternativeName>
</protein>
<feature type="binding site" evidence="11">
    <location>
        <position position="210"/>
    </location>
    <ligand>
        <name>Mg(2+)</name>
        <dbReference type="ChEBI" id="CHEBI:18420"/>
    </ligand>
</feature>
<dbReference type="InterPro" id="IPR011126">
    <property type="entry name" value="Hpr_kin/Pase_Hpr_N"/>
</dbReference>
<dbReference type="OrthoDB" id="9778803at2"/>
<evidence type="ECO:0000259" key="13">
    <source>
        <dbReference type="Pfam" id="PF07475"/>
    </source>
</evidence>
<keyword evidence="11" id="KW-0460">Magnesium</keyword>
<comment type="catalytic activity">
    <reaction evidence="10 11">
        <text>[HPr protein]-O-phospho-L-serine + phosphate + H(+) = [HPr protein]-L-serine + diphosphate</text>
        <dbReference type="Rhea" id="RHEA:46604"/>
        <dbReference type="Rhea" id="RHEA-COMP:11602"/>
        <dbReference type="Rhea" id="RHEA-COMP:11603"/>
        <dbReference type="ChEBI" id="CHEBI:15378"/>
        <dbReference type="ChEBI" id="CHEBI:29999"/>
        <dbReference type="ChEBI" id="CHEBI:33019"/>
        <dbReference type="ChEBI" id="CHEBI:43474"/>
        <dbReference type="ChEBI" id="CHEBI:83421"/>
    </reaction>
</comment>
<dbReference type="GO" id="GO:0000155">
    <property type="term" value="F:phosphorelay sensor kinase activity"/>
    <property type="evidence" value="ECO:0007669"/>
    <property type="project" value="InterPro"/>
</dbReference>
<keyword evidence="15" id="KW-1185">Reference proteome</keyword>
<comment type="domain">
    <text evidence="11">The Walker A ATP-binding motif also binds Pi and PPi.</text>
</comment>
<comment type="cofactor">
    <cofactor evidence="11">
        <name>Mg(2+)</name>
        <dbReference type="ChEBI" id="CHEBI:18420"/>
    </cofactor>
</comment>
<organism evidence="14 15">
    <name type="scientific">Brachymonas denitrificans DSM 15123</name>
    <dbReference type="NCBI Taxonomy" id="1121117"/>
    <lineage>
        <taxon>Bacteria</taxon>
        <taxon>Pseudomonadati</taxon>
        <taxon>Pseudomonadota</taxon>
        <taxon>Betaproteobacteria</taxon>
        <taxon>Burkholderiales</taxon>
        <taxon>Comamonadaceae</taxon>
        <taxon>Brachymonas</taxon>
    </lineage>
</organism>
<evidence type="ECO:0000259" key="12">
    <source>
        <dbReference type="Pfam" id="PF02603"/>
    </source>
</evidence>
<dbReference type="PANTHER" id="PTHR30305:SF1">
    <property type="entry name" value="HPR KINASE_PHOSPHORYLASE"/>
    <property type="match status" value="1"/>
</dbReference>
<dbReference type="Proteomes" id="UP000199531">
    <property type="component" value="Unassembled WGS sequence"/>
</dbReference>
<dbReference type="SUPFAM" id="SSF75138">
    <property type="entry name" value="HprK N-terminal domain-like"/>
    <property type="match status" value="1"/>
</dbReference>
<dbReference type="InterPro" id="IPR011104">
    <property type="entry name" value="Hpr_kin/Pase_C"/>
</dbReference>
<dbReference type="AlphaFoldDB" id="A0A1H8IMC2"/>
<keyword evidence="8 11" id="KW-0067">ATP-binding</keyword>
<comment type="function">
    <text evidence="11">Catalyzes the ATP- as well as the pyrophosphate-dependent phosphorylation of a specific serine residue in HPr, a phosphocarrier protein of the phosphoenolpyruvate-dependent sugar phosphotransferase system (PTS). HprK/P also catalyzes the pyrophosphate-producing, inorganic phosphate-dependent dephosphorylation (phosphorolysis) of seryl-phosphorylated HPr (P-Ser-HPr).</text>
</comment>
<keyword evidence="4 11" id="KW-0723">Serine/threonine-protein kinase</keyword>
<dbReference type="NCBIfam" id="TIGR00679">
    <property type="entry name" value="hpr-ser"/>
    <property type="match status" value="1"/>
</dbReference>
<evidence type="ECO:0000256" key="6">
    <source>
        <dbReference type="ARBA" id="ARBA00022741"/>
    </source>
</evidence>
<dbReference type="Gene3D" id="3.40.1390.20">
    <property type="entry name" value="HprK N-terminal domain-like"/>
    <property type="match status" value="1"/>
</dbReference>
<keyword evidence="7 11" id="KW-0418">Kinase</keyword>
<dbReference type="EMBL" id="FOCW01000004">
    <property type="protein sequence ID" value="SEN69539.1"/>
    <property type="molecule type" value="Genomic_DNA"/>
</dbReference>
<feature type="domain" description="HPr kinase/phosphorylase C-terminal" evidence="13">
    <location>
        <begin position="138"/>
        <end position="307"/>
    </location>
</feature>
<keyword evidence="6 11" id="KW-0547">Nucleotide-binding</keyword>
<evidence type="ECO:0000256" key="2">
    <source>
        <dbReference type="ARBA" id="ARBA00006883"/>
    </source>
</evidence>
<evidence type="ECO:0000256" key="9">
    <source>
        <dbReference type="ARBA" id="ARBA00023268"/>
    </source>
</evidence>
<dbReference type="RefSeq" id="WP_091816869.1">
    <property type="nucleotide sequence ID" value="NZ_FOCW01000004.1"/>
</dbReference>
<feature type="active site" evidence="11">
    <location>
        <position position="146"/>
    </location>
</feature>
<feature type="region of interest" description="Important for the catalytic mechanism of dephosphorylation" evidence="11">
    <location>
        <begin position="273"/>
        <end position="278"/>
    </location>
</feature>
<comment type="miscellaneous">
    <text evidence="11">Both phosphorylation and phosphorolysis are carried out by the same active site and suggest a common mechanism for both reactions.</text>
</comment>
<comment type="similarity">
    <text evidence="2 11">Belongs to the HPrK/P family.</text>
</comment>
<dbReference type="HAMAP" id="MF_01249">
    <property type="entry name" value="HPr_kinase"/>
    <property type="match status" value="1"/>
</dbReference>
<dbReference type="InterPro" id="IPR028979">
    <property type="entry name" value="Ser_kin/Pase_Hpr-like_N_sf"/>
</dbReference>